<dbReference type="Proteomes" id="UP000179807">
    <property type="component" value="Unassembled WGS sequence"/>
</dbReference>
<name>A0A1J4JBK6_9EUKA</name>
<evidence type="ECO:0000256" key="2">
    <source>
        <dbReference type="ARBA" id="ARBA00023125"/>
    </source>
</evidence>
<dbReference type="Pfam" id="PF00249">
    <property type="entry name" value="Myb_DNA-binding"/>
    <property type="match status" value="2"/>
</dbReference>
<protein>
    <recommendedName>
        <fullName evidence="10">Myb-like DNA-binding domain containing protein</fullName>
    </recommendedName>
</protein>
<evidence type="ECO:0000256" key="1">
    <source>
        <dbReference type="ARBA" id="ARBA00023015"/>
    </source>
</evidence>
<dbReference type="PROSITE" id="PS50090">
    <property type="entry name" value="MYB_LIKE"/>
    <property type="match status" value="2"/>
</dbReference>
<dbReference type="PANTHER" id="PTHR46621">
    <property type="entry name" value="SNRNA-ACTIVATING PROTEIN COMPLEX SUBUNIT 4"/>
    <property type="match status" value="1"/>
</dbReference>
<feature type="domain" description="HTH myb-type" evidence="7">
    <location>
        <begin position="82"/>
        <end position="128"/>
    </location>
</feature>
<dbReference type="SUPFAM" id="SSF46689">
    <property type="entry name" value="Homeodomain-like"/>
    <property type="match status" value="1"/>
</dbReference>
<evidence type="ECO:0000259" key="6">
    <source>
        <dbReference type="PROSITE" id="PS50090"/>
    </source>
</evidence>
<dbReference type="CDD" id="cd00167">
    <property type="entry name" value="SANT"/>
    <property type="match status" value="2"/>
</dbReference>
<dbReference type="GO" id="GO:0042795">
    <property type="term" value="P:snRNA transcription by RNA polymerase II"/>
    <property type="evidence" value="ECO:0007669"/>
    <property type="project" value="TreeGrafter"/>
</dbReference>
<organism evidence="8 9">
    <name type="scientific">Tritrichomonas foetus</name>
    <dbReference type="NCBI Taxonomy" id="1144522"/>
    <lineage>
        <taxon>Eukaryota</taxon>
        <taxon>Metamonada</taxon>
        <taxon>Parabasalia</taxon>
        <taxon>Tritrichomonadida</taxon>
        <taxon>Tritrichomonadidae</taxon>
        <taxon>Tritrichomonas</taxon>
    </lineage>
</organism>
<gene>
    <name evidence="8" type="ORF">TRFO_11014</name>
</gene>
<keyword evidence="1" id="KW-0805">Transcription regulation</keyword>
<dbReference type="EMBL" id="MLAK01001304">
    <property type="protein sequence ID" value="OHS94628.1"/>
    <property type="molecule type" value="Genomic_DNA"/>
</dbReference>
<dbReference type="PROSITE" id="PS51294">
    <property type="entry name" value="HTH_MYB"/>
    <property type="match status" value="2"/>
</dbReference>
<dbReference type="GO" id="GO:0019185">
    <property type="term" value="C:snRNA-activating protein complex"/>
    <property type="evidence" value="ECO:0007669"/>
    <property type="project" value="TreeGrafter"/>
</dbReference>
<dbReference type="PANTHER" id="PTHR46621:SF1">
    <property type="entry name" value="SNRNA-ACTIVATING PROTEIN COMPLEX SUBUNIT 4"/>
    <property type="match status" value="1"/>
</dbReference>
<keyword evidence="4" id="KW-0539">Nucleus</keyword>
<dbReference type="GeneID" id="94830492"/>
<feature type="domain" description="HTH myb-type" evidence="7">
    <location>
        <begin position="22"/>
        <end position="77"/>
    </location>
</feature>
<dbReference type="VEuPathDB" id="TrichDB:TRFO_11014"/>
<dbReference type="InterPro" id="IPR009057">
    <property type="entry name" value="Homeodomain-like_sf"/>
</dbReference>
<dbReference type="GO" id="GO:0001006">
    <property type="term" value="F:RNA polymerase III type 3 promoter sequence-specific DNA binding"/>
    <property type="evidence" value="ECO:0007669"/>
    <property type="project" value="TreeGrafter"/>
</dbReference>
<evidence type="ECO:0000313" key="9">
    <source>
        <dbReference type="Proteomes" id="UP000179807"/>
    </source>
</evidence>
<proteinExistence type="predicted"/>
<evidence type="ECO:0000256" key="4">
    <source>
        <dbReference type="ARBA" id="ARBA00023242"/>
    </source>
</evidence>
<evidence type="ECO:0000313" key="8">
    <source>
        <dbReference type="EMBL" id="OHS94628.1"/>
    </source>
</evidence>
<evidence type="ECO:0008006" key="10">
    <source>
        <dbReference type="Google" id="ProtNLM"/>
    </source>
</evidence>
<dbReference type="InterPro" id="IPR017930">
    <property type="entry name" value="Myb_dom"/>
</dbReference>
<dbReference type="InterPro" id="IPR001005">
    <property type="entry name" value="SANT/Myb"/>
</dbReference>
<evidence type="ECO:0000259" key="7">
    <source>
        <dbReference type="PROSITE" id="PS51294"/>
    </source>
</evidence>
<dbReference type="SMART" id="SM00717">
    <property type="entry name" value="SANT"/>
    <property type="match status" value="2"/>
</dbReference>
<evidence type="ECO:0000256" key="3">
    <source>
        <dbReference type="ARBA" id="ARBA00023163"/>
    </source>
</evidence>
<comment type="caution">
    <text evidence="8">The sequence shown here is derived from an EMBL/GenBank/DDBJ whole genome shotgun (WGS) entry which is preliminary data.</text>
</comment>
<keyword evidence="2" id="KW-0238">DNA-binding</keyword>
<feature type="compositionally biased region" description="Low complexity" evidence="5">
    <location>
        <begin position="275"/>
        <end position="301"/>
    </location>
</feature>
<accession>A0A1J4JBK6</accession>
<evidence type="ECO:0000256" key="5">
    <source>
        <dbReference type="SAM" id="MobiDB-lite"/>
    </source>
</evidence>
<feature type="domain" description="Myb-like" evidence="6">
    <location>
        <begin position="22"/>
        <end position="73"/>
    </location>
</feature>
<feature type="region of interest" description="Disordered" evidence="5">
    <location>
        <begin position="261"/>
        <end position="310"/>
    </location>
</feature>
<sequence>MLPAAPIQMKNLSINSLPGQQKKKKARHKFTKEEDEKLLSLVKQYGKSCWNFVAQNMNGLTARQCRERYKDYLSPGIRNEVWTLEEEKLLQQKYSEYGPKWTTIAKFFDSRTDVNIKNHWTIMSQRIAKSQKIEKEKEKLFQQLDPVALKNYSRLSAQKNAPMRIFPTIPSNISSNVVPQSIPTNLQPNIPVNIPANIPVNMTNNVPVALPSSSIPLPSSLSALHQNNLAPNLTNIIPSSLPIRQPNVISQNIQPNVSPPISSIPTQPVIAPTTSISNVNPNSHSSSNSSSSHITVNINSNPATKSSVATSRTMNNKSYNNINSNNNSTISMNSLNHITNNMNDNDNFNSNGTNNNTNNVINVNINLSNNHNNNVNNTNSIGNINTNINTVSSPAKLIPLQLLNPQIGTPEQPRAFPGMSPIQPYPLIPPFIQQPGRERQSFSLPNNDPDKDIFEAVPGSIDAIEIETRPYDIKSVE</sequence>
<dbReference type="InterPro" id="IPR051575">
    <property type="entry name" value="Myb-like_DNA-bd"/>
</dbReference>
<dbReference type="GO" id="GO:0042796">
    <property type="term" value="P:snRNA transcription by RNA polymerase III"/>
    <property type="evidence" value="ECO:0007669"/>
    <property type="project" value="TreeGrafter"/>
</dbReference>
<keyword evidence="9" id="KW-1185">Reference proteome</keyword>
<dbReference type="RefSeq" id="XP_068347765.1">
    <property type="nucleotide sequence ID" value="XM_068495788.1"/>
</dbReference>
<reference evidence="8" key="1">
    <citation type="submission" date="2016-10" db="EMBL/GenBank/DDBJ databases">
        <authorList>
            <person name="Benchimol M."/>
            <person name="Almeida L.G."/>
            <person name="Vasconcelos A.T."/>
            <person name="Perreira-Neves A."/>
            <person name="Rosa I.A."/>
            <person name="Tasca T."/>
            <person name="Bogo M.R."/>
            <person name="de Souza W."/>
        </authorList>
    </citation>
    <scope>NUCLEOTIDE SEQUENCE [LARGE SCALE GENOMIC DNA]</scope>
    <source>
        <strain evidence="8">K</strain>
    </source>
</reference>
<dbReference type="Gene3D" id="1.10.10.60">
    <property type="entry name" value="Homeodomain-like"/>
    <property type="match status" value="2"/>
</dbReference>
<dbReference type="AlphaFoldDB" id="A0A1J4JBK6"/>
<feature type="domain" description="Myb-like" evidence="6">
    <location>
        <begin position="74"/>
        <end position="124"/>
    </location>
</feature>
<keyword evidence="3" id="KW-0804">Transcription</keyword>
<dbReference type="GO" id="GO:0000978">
    <property type="term" value="F:RNA polymerase II cis-regulatory region sequence-specific DNA binding"/>
    <property type="evidence" value="ECO:0007669"/>
    <property type="project" value="TreeGrafter"/>
</dbReference>